<evidence type="ECO:0000313" key="10">
    <source>
        <dbReference type="Proteomes" id="UP000199548"/>
    </source>
</evidence>
<gene>
    <name evidence="8" type="primary">ectC</name>
    <name evidence="9" type="ORF">SAMN05192543_11088</name>
</gene>
<dbReference type="Proteomes" id="UP000199548">
    <property type="component" value="Unassembled WGS sequence"/>
</dbReference>
<organism evidence="9 10">
    <name type="scientific">Paraburkholderia megapolitana</name>
    <dbReference type="NCBI Taxonomy" id="420953"/>
    <lineage>
        <taxon>Bacteria</taxon>
        <taxon>Pseudomonadati</taxon>
        <taxon>Pseudomonadota</taxon>
        <taxon>Betaproteobacteria</taxon>
        <taxon>Burkholderiales</taxon>
        <taxon>Burkholderiaceae</taxon>
        <taxon>Paraburkholderia</taxon>
    </lineage>
</organism>
<evidence type="ECO:0000256" key="4">
    <source>
        <dbReference type="ARBA" id="ARBA00019707"/>
    </source>
</evidence>
<dbReference type="PANTHER" id="PTHR39289:SF1">
    <property type="entry name" value="L-ECTOINE SYNTHASE"/>
    <property type="match status" value="1"/>
</dbReference>
<accession>A0A1I3TRK7</accession>
<sequence>MIVRNIKDTIGTERHKKEKTWDSVRLLLRKDGMGFGFHITTMYAGTTTEMQYRHHLECVYCISGSAQIKNVATQEIFPVEPGMMYALNQHDHHIVTCETDIVIACTFSPALNGDETHGPDGAYPASD</sequence>
<comment type="similarity">
    <text evidence="2 8">Belongs to the ectoine synthase family.</text>
</comment>
<dbReference type="UniPathway" id="UPA00067">
    <property type="reaction ID" value="UER00123"/>
</dbReference>
<evidence type="ECO:0000256" key="5">
    <source>
        <dbReference type="ARBA" id="ARBA00023239"/>
    </source>
</evidence>
<dbReference type="RefSeq" id="WP_091018398.1">
    <property type="nucleotide sequence ID" value="NZ_CP041745.1"/>
</dbReference>
<dbReference type="AlphaFoldDB" id="A0A1I3TRK7"/>
<comment type="function">
    <text evidence="8">Catalyzes the circularization of gamma-N-acetyl-alpha,gamma-diaminobutyric acid (ADABA) to ectoine (1,4,5,6-tetrahydro-2-methyl-4-pyrimidine carboxylic acid), which is an excellent osmoprotectant.</text>
</comment>
<evidence type="ECO:0000256" key="6">
    <source>
        <dbReference type="ARBA" id="ARBA00033271"/>
    </source>
</evidence>
<dbReference type="NCBIfam" id="NF009806">
    <property type="entry name" value="PRK13290.1"/>
    <property type="match status" value="1"/>
</dbReference>
<dbReference type="OrthoDB" id="9801830at2"/>
<dbReference type="HAMAP" id="MF_01255">
    <property type="entry name" value="Ectoine_synth"/>
    <property type="match status" value="1"/>
</dbReference>
<evidence type="ECO:0000256" key="1">
    <source>
        <dbReference type="ARBA" id="ARBA00005181"/>
    </source>
</evidence>
<evidence type="ECO:0000256" key="2">
    <source>
        <dbReference type="ARBA" id="ARBA00009637"/>
    </source>
</evidence>
<dbReference type="Gene3D" id="2.60.120.10">
    <property type="entry name" value="Jelly Rolls"/>
    <property type="match status" value="1"/>
</dbReference>
<protein>
    <recommendedName>
        <fullName evidence="4 8">L-ectoine synthase</fullName>
        <ecNumber evidence="3 8">4.2.1.108</ecNumber>
    </recommendedName>
    <alternativeName>
        <fullName evidence="6 8">N-acetyldiaminobutyrate dehydratase</fullName>
    </alternativeName>
</protein>
<evidence type="ECO:0000313" key="9">
    <source>
        <dbReference type="EMBL" id="SFJ73425.1"/>
    </source>
</evidence>
<dbReference type="PANTHER" id="PTHR39289">
    <property type="match status" value="1"/>
</dbReference>
<comment type="pathway">
    <text evidence="1 8">Amine and polyamine biosynthesis; ectoine biosynthesis; L-ectoine from L-aspartate 4-semialdehyde: step 3/3.</text>
</comment>
<dbReference type="GO" id="GO:0033990">
    <property type="term" value="F:ectoine synthase activity"/>
    <property type="evidence" value="ECO:0007669"/>
    <property type="project" value="UniProtKB-EC"/>
</dbReference>
<dbReference type="EC" id="4.2.1.108" evidence="3 8"/>
<dbReference type="SUPFAM" id="SSF51182">
    <property type="entry name" value="RmlC-like cupins"/>
    <property type="match status" value="1"/>
</dbReference>
<proteinExistence type="inferred from homology"/>
<dbReference type="STRING" id="420953.SAMN05192543_11088"/>
<dbReference type="EMBL" id="FOQU01000010">
    <property type="protein sequence ID" value="SFJ73425.1"/>
    <property type="molecule type" value="Genomic_DNA"/>
</dbReference>
<dbReference type="CDD" id="cd06978">
    <property type="entry name" value="cupin_EctC"/>
    <property type="match status" value="1"/>
</dbReference>
<dbReference type="InterPro" id="IPR010462">
    <property type="entry name" value="Ectoine_synth"/>
</dbReference>
<name>A0A1I3TRK7_9BURK</name>
<dbReference type="InterPro" id="IPR014710">
    <property type="entry name" value="RmlC-like_jellyroll"/>
</dbReference>
<evidence type="ECO:0000256" key="3">
    <source>
        <dbReference type="ARBA" id="ARBA00013192"/>
    </source>
</evidence>
<reference evidence="9 10" key="1">
    <citation type="submission" date="2016-10" db="EMBL/GenBank/DDBJ databases">
        <authorList>
            <person name="de Groot N.N."/>
        </authorList>
    </citation>
    <scope>NUCLEOTIDE SEQUENCE [LARGE SCALE GENOMIC DNA]</scope>
    <source>
        <strain evidence="9 10">LMG 23650</strain>
    </source>
</reference>
<keyword evidence="5 8" id="KW-0456">Lyase</keyword>
<comment type="catalytic activity">
    <reaction evidence="7 8">
        <text>(2S)-4-acetamido-2-aminobutanoate = L-ectoine + H2O</text>
        <dbReference type="Rhea" id="RHEA:17281"/>
        <dbReference type="ChEBI" id="CHEBI:15377"/>
        <dbReference type="ChEBI" id="CHEBI:58515"/>
        <dbReference type="ChEBI" id="CHEBI:58929"/>
        <dbReference type="EC" id="4.2.1.108"/>
    </reaction>
</comment>
<evidence type="ECO:0000256" key="7">
    <source>
        <dbReference type="ARBA" id="ARBA00048714"/>
    </source>
</evidence>
<keyword evidence="10" id="KW-1185">Reference proteome</keyword>
<dbReference type="GO" id="GO:0019491">
    <property type="term" value="P:ectoine biosynthetic process"/>
    <property type="evidence" value="ECO:0007669"/>
    <property type="project" value="UniProtKB-UniRule"/>
</dbReference>
<dbReference type="InterPro" id="IPR011051">
    <property type="entry name" value="RmlC_Cupin_sf"/>
</dbReference>
<dbReference type="Pfam" id="PF06339">
    <property type="entry name" value="Ectoine_synth"/>
    <property type="match status" value="1"/>
</dbReference>
<evidence type="ECO:0000256" key="8">
    <source>
        <dbReference type="HAMAP-Rule" id="MF_01255"/>
    </source>
</evidence>